<keyword evidence="1 3" id="KW-0378">Hydrolase</keyword>
<feature type="signal peptide" evidence="4">
    <location>
        <begin position="1"/>
        <end position="29"/>
    </location>
</feature>
<dbReference type="PROSITE" id="PS51764">
    <property type="entry name" value="GH26"/>
    <property type="match status" value="1"/>
</dbReference>
<sequence>MPPIRRVRAALLALLALLLSTLAVPSAHADPATQRALLVGQSNTGAWNDLTGSTGAAPQGGSVYYSVRDGAFSGACGGSCEQDYAQFLAAQGKQIEVGVSWKDDPPGWDGDNADKETASQQATAAIAAGSYDAQFTQLADFIRRYPAATFLIRVDYEVSSAFFCTNGTDCTPYKNAFRHVVQLLRTQTGAGSRVQFVYHPVRGEFDTLYPGDDVTDWIGVSVFNQDLCQPYRENGTTYWNGTEDTTARTCSGYYDDYVGGNLNAVPHGYPADTNILRMMWWAQQHNKPVIIAESGVQRMSDALTSGGTQADSDYTAWMQRLQTLITYQGPLPNGTVDGTQSHFTGTGYDLSHVVRALTYIDVDWRYGFDGQTSPDSPPALPPSSGWYVNSLLSQYPQGRTAFCNLLDGAGFTARCR</sequence>
<evidence type="ECO:0000256" key="2">
    <source>
        <dbReference type="ARBA" id="ARBA00023295"/>
    </source>
</evidence>
<protein>
    <recommendedName>
        <fullName evidence="5">GH26 domain-containing protein</fullName>
    </recommendedName>
</protein>
<dbReference type="InterPro" id="IPR017853">
    <property type="entry name" value="GH"/>
</dbReference>
<comment type="similarity">
    <text evidence="3">Belongs to the glycosyl hydrolase 26 family.</text>
</comment>
<dbReference type="EMBL" id="JBHFAB010000031">
    <property type="protein sequence ID" value="MFC1420902.1"/>
    <property type="molecule type" value="Genomic_DNA"/>
</dbReference>
<name>A0ABV6W4G9_9ACTN</name>
<dbReference type="SUPFAM" id="SSF51445">
    <property type="entry name" value="(Trans)glycosidases"/>
    <property type="match status" value="1"/>
</dbReference>
<keyword evidence="2 3" id="KW-0326">Glycosidase</keyword>
<comment type="caution">
    <text evidence="6">The sequence shown here is derived from an EMBL/GenBank/DDBJ whole genome shotgun (WGS) entry which is preliminary data.</text>
</comment>
<proteinExistence type="inferred from homology"/>
<keyword evidence="7" id="KW-1185">Reference proteome</keyword>
<evidence type="ECO:0000256" key="4">
    <source>
        <dbReference type="SAM" id="SignalP"/>
    </source>
</evidence>
<feature type="active site" description="Nucleophile" evidence="3">
    <location>
        <position position="293"/>
    </location>
</feature>
<accession>A0ABV6W4G9</accession>
<evidence type="ECO:0000256" key="1">
    <source>
        <dbReference type="ARBA" id="ARBA00022801"/>
    </source>
</evidence>
<evidence type="ECO:0000256" key="3">
    <source>
        <dbReference type="PROSITE-ProRule" id="PRU01100"/>
    </source>
</evidence>
<dbReference type="RefSeq" id="WP_380543066.1">
    <property type="nucleotide sequence ID" value="NZ_JBHFAB010000031.1"/>
</dbReference>
<feature type="chain" id="PRO_5046948824" description="GH26 domain-containing protein" evidence="4">
    <location>
        <begin position="30"/>
        <end position="416"/>
    </location>
</feature>
<dbReference type="InterPro" id="IPR022790">
    <property type="entry name" value="GH26_dom"/>
</dbReference>
<dbReference type="Proteomes" id="UP001592531">
    <property type="component" value="Unassembled WGS sequence"/>
</dbReference>
<gene>
    <name evidence="6" type="ORF">ACEZDE_30290</name>
</gene>
<evidence type="ECO:0000259" key="5">
    <source>
        <dbReference type="PROSITE" id="PS51764"/>
    </source>
</evidence>
<dbReference type="Gene3D" id="3.20.20.80">
    <property type="entry name" value="Glycosidases"/>
    <property type="match status" value="1"/>
</dbReference>
<feature type="domain" description="GH26" evidence="5">
    <location>
        <begin position="6"/>
        <end position="348"/>
    </location>
</feature>
<reference evidence="6 7" key="1">
    <citation type="submission" date="2024-09" db="EMBL/GenBank/DDBJ databases">
        <authorList>
            <person name="Lee S.D."/>
        </authorList>
    </citation>
    <scope>NUCLEOTIDE SEQUENCE [LARGE SCALE GENOMIC DNA]</scope>
    <source>
        <strain evidence="6 7">N8-3</strain>
    </source>
</reference>
<organism evidence="6 7">
    <name type="scientific">Streptacidiphilus cavernicola</name>
    <dbReference type="NCBI Taxonomy" id="3342716"/>
    <lineage>
        <taxon>Bacteria</taxon>
        <taxon>Bacillati</taxon>
        <taxon>Actinomycetota</taxon>
        <taxon>Actinomycetes</taxon>
        <taxon>Kitasatosporales</taxon>
        <taxon>Streptomycetaceae</taxon>
        <taxon>Streptacidiphilus</taxon>
    </lineage>
</organism>
<evidence type="ECO:0000313" key="7">
    <source>
        <dbReference type="Proteomes" id="UP001592531"/>
    </source>
</evidence>
<feature type="active site" description="Proton donor" evidence="3">
    <location>
        <position position="157"/>
    </location>
</feature>
<evidence type="ECO:0000313" key="6">
    <source>
        <dbReference type="EMBL" id="MFC1420902.1"/>
    </source>
</evidence>
<keyword evidence="4" id="KW-0732">Signal</keyword>